<comment type="caution">
    <text evidence="7">Lacks conserved residue(s) required for the propagation of feature annotation.</text>
</comment>
<gene>
    <name evidence="7" type="primary">aroK</name>
    <name evidence="8" type="ORF">H9787_10160</name>
</gene>
<proteinExistence type="inferred from homology"/>
<dbReference type="EMBL" id="DWZJ01000092">
    <property type="protein sequence ID" value="HJB14057.1"/>
    <property type="molecule type" value="Genomic_DNA"/>
</dbReference>
<comment type="caution">
    <text evidence="8">The sequence shown here is derived from an EMBL/GenBank/DDBJ whole genome shotgun (WGS) entry which is preliminary data.</text>
</comment>
<keyword evidence="6 7" id="KW-0057">Aromatic amino acid biosynthesis</keyword>
<evidence type="ECO:0000256" key="5">
    <source>
        <dbReference type="ARBA" id="ARBA00022840"/>
    </source>
</evidence>
<feature type="binding site" evidence="7">
    <location>
        <position position="57"/>
    </location>
    <ligand>
        <name>substrate</name>
    </ligand>
</feature>
<comment type="pathway">
    <text evidence="7">Metabolic intermediate biosynthesis; chorismate biosynthesis; chorismate from D-erythrose 4-phosphate and phosphoenolpyruvate: step 5/7.</text>
</comment>
<keyword evidence="5 7" id="KW-0067">ATP-binding</keyword>
<dbReference type="PANTHER" id="PTHR21087">
    <property type="entry name" value="SHIKIMATE KINASE"/>
    <property type="match status" value="1"/>
</dbReference>
<evidence type="ECO:0000256" key="2">
    <source>
        <dbReference type="ARBA" id="ARBA00022679"/>
    </source>
</evidence>
<dbReference type="HAMAP" id="MF_00109">
    <property type="entry name" value="Shikimate_kinase"/>
    <property type="match status" value="1"/>
</dbReference>
<comment type="subcellular location">
    <subcellularLocation>
        <location evidence="7">Cytoplasm</location>
    </subcellularLocation>
</comment>
<evidence type="ECO:0000256" key="6">
    <source>
        <dbReference type="ARBA" id="ARBA00023141"/>
    </source>
</evidence>
<reference evidence="8" key="1">
    <citation type="journal article" date="2021" name="PeerJ">
        <title>Extensive microbial diversity within the chicken gut microbiome revealed by metagenomics and culture.</title>
        <authorList>
            <person name="Gilroy R."/>
            <person name="Ravi A."/>
            <person name="Getino M."/>
            <person name="Pursley I."/>
            <person name="Horton D.L."/>
            <person name="Alikhan N.F."/>
            <person name="Baker D."/>
            <person name="Gharbi K."/>
            <person name="Hall N."/>
            <person name="Watson M."/>
            <person name="Adriaenssens E.M."/>
            <person name="Foster-Nyarko E."/>
            <person name="Jarju S."/>
            <person name="Secka A."/>
            <person name="Antonio M."/>
            <person name="Oren A."/>
            <person name="Chaudhuri R.R."/>
            <person name="La Ragione R."/>
            <person name="Hildebrand F."/>
            <person name="Pallen M.J."/>
        </authorList>
    </citation>
    <scope>NUCLEOTIDE SEQUENCE</scope>
    <source>
        <strain evidence="8">ChiBcec18-1249</strain>
    </source>
</reference>
<dbReference type="CDD" id="cd00464">
    <property type="entry name" value="SK"/>
    <property type="match status" value="1"/>
</dbReference>
<evidence type="ECO:0000313" key="8">
    <source>
        <dbReference type="EMBL" id="HJB14057.1"/>
    </source>
</evidence>
<feature type="binding site" evidence="7">
    <location>
        <position position="136"/>
    </location>
    <ligand>
        <name>substrate</name>
    </ligand>
</feature>
<keyword evidence="1 7" id="KW-0028">Amino-acid biosynthesis</keyword>
<feature type="binding site" evidence="7">
    <location>
        <position position="117"/>
    </location>
    <ligand>
        <name>ATP</name>
        <dbReference type="ChEBI" id="CHEBI:30616"/>
    </ligand>
</feature>
<comment type="subunit">
    <text evidence="7">Monomer.</text>
</comment>
<dbReference type="GO" id="GO:0009073">
    <property type="term" value="P:aromatic amino acid family biosynthetic process"/>
    <property type="evidence" value="ECO:0007669"/>
    <property type="project" value="UniProtKB-KW"/>
</dbReference>
<keyword evidence="7" id="KW-0479">Metal-binding</keyword>
<comment type="cofactor">
    <cofactor evidence="7">
        <name>Mg(2+)</name>
        <dbReference type="ChEBI" id="CHEBI:18420"/>
    </cofactor>
    <text evidence="7">Binds 1 Mg(2+) ion per subunit.</text>
</comment>
<evidence type="ECO:0000256" key="1">
    <source>
        <dbReference type="ARBA" id="ARBA00022605"/>
    </source>
</evidence>
<keyword evidence="4 7" id="KW-0418">Kinase</keyword>
<feature type="binding site" evidence="7">
    <location>
        <position position="79"/>
    </location>
    <ligand>
        <name>substrate</name>
    </ligand>
</feature>
<dbReference type="Gene3D" id="3.40.50.300">
    <property type="entry name" value="P-loop containing nucleotide triphosphate hydrolases"/>
    <property type="match status" value="1"/>
</dbReference>
<dbReference type="SUPFAM" id="SSF52540">
    <property type="entry name" value="P-loop containing nucleoside triphosphate hydrolases"/>
    <property type="match status" value="1"/>
</dbReference>
<feature type="binding site" evidence="7">
    <location>
        <begin position="11"/>
        <end position="16"/>
    </location>
    <ligand>
        <name>ATP</name>
        <dbReference type="ChEBI" id="CHEBI:30616"/>
    </ligand>
</feature>
<evidence type="ECO:0000256" key="4">
    <source>
        <dbReference type="ARBA" id="ARBA00022777"/>
    </source>
</evidence>
<evidence type="ECO:0000313" key="9">
    <source>
        <dbReference type="Proteomes" id="UP000823824"/>
    </source>
</evidence>
<dbReference type="GO" id="GO:0008652">
    <property type="term" value="P:amino acid biosynthetic process"/>
    <property type="evidence" value="ECO:0007669"/>
    <property type="project" value="UniProtKB-KW"/>
</dbReference>
<accession>A0A9D2LJT0</accession>
<dbReference type="InterPro" id="IPR027417">
    <property type="entry name" value="P-loop_NTPase"/>
</dbReference>
<reference evidence="8" key="2">
    <citation type="submission" date="2021-04" db="EMBL/GenBank/DDBJ databases">
        <authorList>
            <person name="Gilroy R."/>
        </authorList>
    </citation>
    <scope>NUCLEOTIDE SEQUENCE</scope>
    <source>
        <strain evidence="8">ChiBcec18-1249</strain>
    </source>
</reference>
<dbReference type="InterPro" id="IPR031322">
    <property type="entry name" value="Shikimate/glucono_kinase"/>
</dbReference>
<dbReference type="GO" id="GO:0009423">
    <property type="term" value="P:chorismate biosynthetic process"/>
    <property type="evidence" value="ECO:0007669"/>
    <property type="project" value="UniProtKB-UniRule"/>
</dbReference>
<dbReference type="Proteomes" id="UP000823824">
    <property type="component" value="Unassembled WGS sequence"/>
</dbReference>
<dbReference type="PRINTS" id="PR01100">
    <property type="entry name" value="SHIKIMTKNASE"/>
</dbReference>
<comment type="function">
    <text evidence="7">Catalyzes the specific phosphorylation of the 3-hydroxyl group of shikimic acid using ATP as a cosubstrate.</text>
</comment>
<protein>
    <recommendedName>
        <fullName evidence="7">Shikimate kinase</fullName>
        <shortName evidence="7">SK</shortName>
        <ecNumber evidence="7">2.7.1.71</ecNumber>
    </recommendedName>
</protein>
<feature type="binding site" evidence="7">
    <location>
        <position position="33"/>
    </location>
    <ligand>
        <name>substrate</name>
    </ligand>
</feature>
<dbReference type="PANTHER" id="PTHR21087:SF16">
    <property type="entry name" value="SHIKIMATE KINASE 1, CHLOROPLASTIC"/>
    <property type="match status" value="1"/>
</dbReference>
<keyword evidence="3 7" id="KW-0547">Nucleotide-binding</keyword>
<dbReference type="AlphaFoldDB" id="A0A9D2LJT0"/>
<dbReference type="GO" id="GO:0004765">
    <property type="term" value="F:shikimate kinase activity"/>
    <property type="evidence" value="ECO:0007669"/>
    <property type="project" value="UniProtKB-UniRule"/>
</dbReference>
<feature type="binding site" evidence="7">
    <location>
        <position position="15"/>
    </location>
    <ligand>
        <name>Mg(2+)</name>
        <dbReference type="ChEBI" id="CHEBI:18420"/>
    </ligand>
</feature>
<evidence type="ECO:0000256" key="3">
    <source>
        <dbReference type="ARBA" id="ARBA00022741"/>
    </source>
</evidence>
<organism evidence="8 9">
    <name type="scientific">Candidatus Oscillibacter excrementigallinarum</name>
    <dbReference type="NCBI Taxonomy" id="2838716"/>
    <lineage>
        <taxon>Bacteria</taxon>
        <taxon>Bacillati</taxon>
        <taxon>Bacillota</taxon>
        <taxon>Clostridia</taxon>
        <taxon>Eubacteriales</taxon>
        <taxon>Oscillospiraceae</taxon>
        <taxon>Oscillibacter</taxon>
    </lineage>
</organism>
<keyword evidence="2 7" id="KW-0808">Transferase</keyword>
<sequence length="168" mass="18368">MKNLFLIGFMGAGKSSVSAGLGRMLGREVVEMDERIAAQEGMSIPELFAQKGEPYFRACETALIKSFAQGAPRIVSCGGGVPLREENVAAMRESGTVVLLTASPEVILERVKDSDERPLLQGHKDVPYIAALMEQRRPKYEAAADITVDTSQLNIEEVCRQVLRQVSE</sequence>
<dbReference type="GO" id="GO:0005524">
    <property type="term" value="F:ATP binding"/>
    <property type="evidence" value="ECO:0007669"/>
    <property type="project" value="UniProtKB-UniRule"/>
</dbReference>
<dbReference type="GO" id="GO:0005829">
    <property type="term" value="C:cytosol"/>
    <property type="evidence" value="ECO:0007669"/>
    <property type="project" value="TreeGrafter"/>
</dbReference>
<dbReference type="Pfam" id="PF01202">
    <property type="entry name" value="SKI"/>
    <property type="match status" value="1"/>
</dbReference>
<dbReference type="EC" id="2.7.1.71" evidence="7"/>
<dbReference type="InterPro" id="IPR000623">
    <property type="entry name" value="Shikimate_kinase/TSH1"/>
</dbReference>
<keyword evidence="7" id="KW-0963">Cytoplasm</keyword>
<name>A0A9D2LJT0_9FIRM</name>
<evidence type="ECO:0000256" key="7">
    <source>
        <dbReference type="HAMAP-Rule" id="MF_00109"/>
    </source>
</evidence>
<comment type="similarity">
    <text evidence="7">Belongs to the shikimate kinase family.</text>
</comment>
<keyword evidence="7" id="KW-0460">Magnesium</keyword>
<dbReference type="GO" id="GO:0000287">
    <property type="term" value="F:magnesium ion binding"/>
    <property type="evidence" value="ECO:0007669"/>
    <property type="project" value="UniProtKB-UniRule"/>
</dbReference>
<comment type="catalytic activity">
    <reaction evidence="7">
        <text>shikimate + ATP = 3-phosphoshikimate + ADP + H(+)</text>
        <dbReference type="Rhea" id="RHEA:13121"/>
        <dbReference type="ChEBI" id="CHEBI:15378"/>
        <dbReference type="ChEBI" id="CHEBI:30616"/>
        <dbReference type="ChEBI" id="CHEBI:36208"/>
        <dbReference type="ChEBI" id="CHEBI:145989"/>
        <dbReference type="ChEBI" id="CHEBI:456216"/>
        <dbReference type="EC" id="2.7.1.71"/>
    </reaction>
</comment>